<proteinExistence type="inferred from homology"/>
<comment type="caution">
    <text evidence="9">The sequence shown here is derived from an EMBL/GenBank/DDBJ whole genome shotgun (WGS) entry which is preliminary data.</text>
</comment>
<feature type="transmembrane region" description="Helical" evidence="7">
    <location>
        <begin position="12"/>
        <end position="32"/>
    </location>
</feature>
<reference evidence="9 10" key="1">
    <citation type="journal article" date="2015" name="Genome Announc.">
        <title>Genome Assemblies of Three Soil-Associated Devosia species: D. insulae, D. limi, and D. soli.</title>
        <authorList>
            <person name="Hassan Y.I."/>
            <person name="Lepp D."/>
            <person name="Zhou T."/>
        </authorList>
    </citation>
    <scope>NUCLEOTIDE SEQUENCE [LARGE SCALE GENOMIC DNA]</scope>
    <source>
        <strain evidence="9 10">DS-56</strain>
    </source>
</reference>
<dbReference type="PANTHER" id="PTHR30193:SF37">
    <property type="entry name" value="INNER MEMBRANE ABC TRANSPORTER PERMEASE PROTEIN YCJO"/>
    <property type="match status" value="1"/>
</dbReference>
<comment type="similarity">
    <text evidence="7">Belongs to the binding-protein-dependent transport system permease family.</text>
</comment>
<evidence type="ECO:0000256" key="7">
    <source>
        <dbReference type="RuleBase" id="RU363032"/>
    </source>
</evidence>
<dbReference type="CDD" id="cd06261">
    <property type="entry name" value="TM_PBP2"/>
    <property type="match status" value="1"/>
</dbReference>
<dbReference type="SUPFAM" id="SSF161098">
    <property type="entry name" value="MetI-like"/>
    <property type="match status" value="1"/>
</dbReference>
<dbReference type="OrthoDB" id="9773727at2"/>
<accession>A0A1E5XTY7</accession>
<dbReference type="AlphaFoldDB" id="A0A1E5XTY7"/>
<keyword evidence="2 7" id="KW-0813">Transport</keyword>
<keyword evidence="4 7" id="KW-0812">Transmembrane</keyword>
<keyword evidence="10" id="KW-1185">Reference proteome</keyword>
<evidence type="ECO:0000256" key="2">
    <source>
        <dbReference type="ARBA" id="ARBA00022448"/>
    </source>
</evidence>
<keyword evidence="6 7" id="KW-0472">Membrane</keyword>
<evidence type="ECO:0000313" key="9">
    <source>
        <dbReference type="EMBL" id="OEO32051.1"/>
    </source>
</evidence>
<evidence type="ECO:0000256" key="6">
    <source>
        <dbReference type="ARBA" id="ARBA00023136"/>
    </source>
</evidence>
<dbReference type="InterPro" id="IPR051393">
    <property type="entry name" value="ABC_transporter_permease"/>
</dbReference>
<evidence type="ECO:0000256" key="3">
    <source>
        <dbReference type="ARBA" id="ARBA00022475"/>
    </source>
</evidence>
<dbReference type="InterPro" id="IPR035906">
    <property type="entry name" value="MetI-like_sf"/>
</dbReference>
<dbReference type="InterPro" id="IPR000515">
    <property type="entry name" value="MetI-like"/>
</dbReference>
<organism evidence="9 10">
    <name type="scientific">Devosia insulae DS-56</name>
    <dbReference type="NCBI Taxonomy" id="1116389"/>
    <lineage>
        <taxon>Bacteria</taxon>
        <taxon>Pseudomonadati</taxon>
        <taxon>Pseudomonadota</taxon>
        <taxon>Alphaproteobacteria</taxon>
        <taxon>Hyphomicrobiales</taxon>
        <taxon>Devosiaceae</taxon>
        <taxon>Devosia</taxon>
    </lineage>
</organism>
<evidence type="ECO:0000256" key="4">
    <source>
        <dbReference type="ARBA" id="ARBA00022692"/>
    </source>
</evidence>
<feature type="domain" description="ABC transmembrane type-1" evidence="8">
    <location>
        <begin position="73"/>
        <end position="285"/>
    </location>
</feature>
<feature type="transmembrane region" description="Helical" evidence="7">
    <location>
        <begin position="110"/>
        <end position="127"/>
    </location>
</feature>
<dbReference type="PANTHER" id="PTHR30193">
    <property type="entry name" value="ABC TRANSPORTER PERMEASE PROTEIN"/>
    <property type="match status" value="1"/>
</dbReference>
<dbReference type="RefSeq" id="WP_069908786.1">
    <property type="nucleotide sequence ID" value="NZ_LAJE02000096.1"/>
</dbReference>
<feature type="transmembrane region" description="Helical" evidence="7">
    <location>
        <begin position="159"/>
        <end position="183"/>
    </location>
</feature>
<evidence type="ECO:0000256" key="1">
    <source>
        <dbReference type="ARBA" id="ARBA00004651"/>
    </source>
</evidence>
<evidence type="ECO:0000259" key="8">
    <source>
        <dbReference type="PROSITE" id="PS50928"/>
    </source>
</evidence>
<keyword evidence="3" id="KW-1003">Cell membrane</keyword>
<feature type="transmembrane region" description="Helical" evidence="7">
    <location>
        <begin position="72"/>
        <end position="98"/>
    </location>
</feature>
<dbReference type="EMBL" id="LAJE02000096">
    <property type="protein sequence ID" value="OEO32051.1"/>
    <property type="molecule type" value="Genomic_DNA"/>
</dbReference>
<dbReference type="GO" id="GO:0055085">
    <property type="term" value="P:transmembrane transport"/>
    <property type="evidence" value="ECO:0007669"/>
    <property type="project" value="InterPro"/>
</dbReference>
<keyword evidence="5 7" id="KW-1133">Transmembrane helix</keyword>
<evidence type="ECO:0000256" key="5">
    <source>
        <dbReference type="ARBA" id="ARBA00022989"/>
    </source>
</evidence>
<name>A0A1E5XTY7_9HYPH</name>
<dbReference type="GO" id="GO:0005886">
    <property type="term" value="C:plasma membrane"/>
    <property type="evidence" value="ECO:0007669"/>
    <property type="project" value="UniProtKB-SubCell"/>
</dbReference>
<feature type="transmembrane region" description="Helical" evidence="7">
    <location>
        <begin position="264"/>
        <end position="284"/>
    </location>
</feature>
<gene>
    <name evidence="9" type="ORF">VW23_013365</name>
</gene>
<dbReference type="Gene3D" id="1.10.3720.10">
    <property type="entry name" value="MetI-like"/>
    <property type="match status" value="1"/>
</dbReference>
<protein>
    <submittedName>
        <fullName evidence="9">Sugar ABC transporter permease</fullName>
    </submittedName>
</protein>
<dbReference type="PROSITE" id="PS50928">
    <property type="entry name" value="ABC_TM1"/>
    <property type="match status" value="1"/>
</dbReference>
<sequence>MLSLNNWRTRQALIAYGLLLPAIAYFATYFFYPIVVELWASFYRGAPLIGEARFAGFDNYVQAITDERVRRALWITLVYAVGTTACTLVVALGLAAILAGPVRANNMIRAIIFFPYIISFVIVALMWKSLLDPYTGILNSILFMFGLEGQNWLGTPQTALPTMIAITVWKDVGYAMLIYVAAIQGVPQTLYEAASLDGATRRQAFFSITLPLLAPTTLFLAVISMISHLQDLSAPYLLTNGGPANATRLFSLHVYEAAFVELNIGYASALSFLMFIVILAITFIQFRFLGRKVSYA</sequence>
<evidence type="ECO:0000313" key="10">
    <source>
        <dbReference type="Proteomes" id="UP000095463"/>
    </source>
</evidence>
<dbReference type="Proteomes" id="UP000095463">
    <property type="component" value="Unassembled WGS sequence"/>
</dbReference>
<feature type="transmembrane region" description="Helical" evidence="7">
    <location>
        <begin position="204"/>
        <end position="226"/>
    </location>
</feature>
<dbReference type="Pfam" id="PF00528">
    <property type="entry name" value="BPD_transp_1"/>
    <property type="match status" value="1"/>
</dbReference>
<comment type="subcellular location">
    <subcellularLocation>
        <location evidence="1 7">Cell membrane</location>
        <topology evidence="1 7">Multi-pass membrane protein</topology>
    </subcellularLocation>
</comment>